<dbReference type="RefSeq" id="WP_189060199.1">
    <property type="nucleotide sequence ID" value="NZ_BMMK01000022.1"/>
</dbReference>
<dbReference type="Gene3D" id="1.25.40.10">
    <property type="entry name" value="Tetratricopeptide repeat domain"/>
    <property type="match status" value="1"/>
</dbReference>
<dbReference type="Proteomes" id="UP000637578">
    <property type="component" value="Unassembled WGS sequence"/>
</dbReference>
<evidence type="ECO:0000313" key="1">
    <source>
        <dbReference type="EMBL" id="GGM67732.1"/>
    </source>
</evidence>
<sequence length="452" mass="47939">MSEAKIAAQIREARKARGWSMREAAAELVRRSGGKSADVESVVRAWRRWEKGTWPRSFYRAILAELLGLDMSLAGSQSGSYRDDVSPDRATCSNDGEQLGKVVDGEALTVPIFVGGRTVLVSVSRRDLLLRGGALAVLGVTSGLAHVPARAAGVDPAVVDRLIDLRSGLVDMDSLLGPGRLVTSVVEQIGTVESLLPVAPPDLRCQLFEVGALFAEFAGWLFDDAGQPAAGSMWSARAFEWAHAAQNPALISYILMRKAQQAVLTGDAAMAVGLASAAQQQRGPVPHRVVAIAAQQQAHGHALDHNEKAAVAAIDRAYSALGRATEPLDRFRLGSYCDVAYLHAQRGSCLLTLGQPRQAVAAFTDALGCWPSTYRRERGLHLARLSSALVAADEPAKAAAAARQALDVAAATGSVRTLAILHRVAADLPHTREPEVVAFRGDLSAIDQGAMT</sequence>
<gene>
    <name evidence="1" type="ORF">GCM10012275_42900</name>
</gene>
<reference evidence="1" key="2">
    <citation type="submission" date="2020-09" db="EMBL/GenBank/DDBJ databases">
        <authorList>
            <person name="Sun Q."/>
            <person name="Zhou Y."/>
        </authorList>
    </citation>
    <scope>NUCLEOTIDE SEQUENCE</scope>
    <source>
        <strain evidence="1">CGMCC 4.5737</strain>
    </source>
</reference>
<dbReference type="EMBL" id="BMMK01000022">
    <property type="protein sequence ID" value="GGM67732.1"/>
    <property type="molecule type" value="Genomic_DNA"/>
</dbReference>
<accession>A0A8J3CEL3</accession>
<protein>
    <submittedName>
        <fullName evidence="1">Transcriptional regulator</fullName>
    </submittedName>
</protein>
<evidence type="ECO:0000313" key="2">
    <source>
        <dbReference type="Proteomes" id="UP000637578"/>
    </source>
</evidence>
<reference evidence="1" key="1">
    <citation type="journal article" date="2014" name="Int. J. Syst. Evol. Microbiol.">
        <title>Complete genome sequence of Corynebacterium casei LMG S-19264T (=DSM 44701T), isolated from a smear-ripened cheese.</title>
        <authorList>
            <consortium name="US DOE Joint Genome Institute (JGI-PGF)"/>
            <person name="Walter F."/>
            <person name="Albersmeier A."/>
            <person name="Kalinowski J."/>
            <person name="Ruckert C."/>
        </authorList>
    </citation>
    <scope>NUCLEOTIDE SEQUENCE</scope>
    <source>
        <strain evidence="1">CGMCC 4.5737</strain>
    </source>
</reference>
<name>A0A8J3CEL3_9PSEU</name>
<keyword evidence="2" id="KW-1185">Reference proteome</keyword>
<dbReference type="InterPro" id="IPR001387">
    <property type="entry name" value="Cro/C1-type_HTH"/>
</dbReference>
<dbReference type="CDD" id="cd00093">
    <property type="entry name" value="HTH_XRE"/>
    <property type="match status" value="1"/>
</dbReference>
<organism evidence="1 2">
    <name type="scientific">Longimycelium tulufanense</name>
    <dbReference type="NCBI Taxonomy" id="907463"/>
    <lineage>
        <taxon>Bacteria</taxon>
        <taxon>Bacillati</taxon>
        <taxon>Actinomycetota</taxon>
        <taxon>Actinomycetes</taxon>
        <taxon>Pseudonocardiales</taxon>
        <taxon>Pseudonocardiaceae</taxon>
        <taxon>Longimycelium</taxon>
    </lineage>
</organism>
<comment type="caution">
    <text evidence="1">The sequence shown here is derived from an EMBL/GenBank/DDBJ whole genome shotgun (WGS) entry which is preliminary data.</text>
</comment>
<dbReference type="SUPFAM" id="SSF48452">
    <property type="entry name" value="TPR-like"/>
    <property type="match status" value="1"/>
</dbReference>
<dbReference type="AlphaFoldDB" id="A0A8J3CEL3"/>
<dbReference type="InterPro" id="IPR011990">
    <property type="entry name" value="TPR-like_helical_dom_sf"/>
</dbReference>
<proteinExistence type="predicted"/>